<keyword evidence="1" id="KW-1133">Transmembrane helix</keyword>
<organism evidence="2 3">
    <name type="scientific">Collybia nuda</name>
    <dbReference type="NCBI Taxonomy" id="64659"/>
    <lineage>
        <taxon>Eukaryota</taxon>
        <taxon>Fungi</taxon>
        <taxon>Dikarya</taxon>
        <taxon>Basidiomycota</taxon>
        <taxon>Agaricomycotina</taxon>
        <taxon>Agaricomycetes</taxon>
        <taxon>Agaricomycetidae</taxon>
        <taxon>Agaricales</taxon>
        <taxon>Tricholomatineae</taxon>
        <taxon>Clitocybaceae</taxon>
        <taxon>Collybia</taxon>
    </lineage>
</organism>
<dbReference type="AlphaFoldDB" id="A0A9P5YDH4"/>
<keyword evidence="1" id="KW-0812">Transmembrane</keyword>
<proteinExistence type="predicted"/>
<evidence type="ECO:0000256" key="1">
    <source>
        <dbReference type="SAM" id="Phobius"/>
    </source>
</evidence>
<protein>
    <submittedName>
        <fullName evidence="2">Uncharacterized protein</fullName>
    </submittedName>
</protein>
<accession>A0A9P5YDH4</accession>
<evidence type="ECO:0000313" key="3">
    <source>
        <dbReference type="Proteomes" id="UP000807353"/>
    </source>
</evidence>
<keyword evidence="1" id="KW-0472">Membrane</keyword>
<comment type="caution">
    <text evidence="2">The sequence shown here is derived from an EMBL/GenBank/DDBJ whole genome shotgun (WGS) entry which is preliminary data.</text>
</comment>
<dbReference type="Proteomes" id="UP000807353">
    <property type="component" value="Unassembled WGS sequence"/>
</dbReference>
<dbReference type="OrthoDB" id="9451547at2759"/>
<dbReference type="PANTHER" id="PTHR35043">
    <property type="entry name" value="TRANSCRIPTION FACTOR DOMAIN-CONTAINING PROTEIN"/>
    <property type="match status" value="1"/>
</dbReference>
<dbReference type="EMBL" id="MU150244">
    <property type="protein sequence ID" value="KAF9465871.1"/>
    <property type="molecule type" value="Genomic_DNA"/>
</dbReference>
<name>A0A9P5YDH4_9AGAR</name>
<evidence type="ECO:0000313" key="2">
    <source>
        <dbReference type="EMBL" id="KAF9465871.1"/>
    </source>
</evidence>
<keyword evidence="3" id="KW-1185">Reference proteome</keyword>
<dbReference type="PANTHER" id="PTHR35043:SF7">
    <property type="entry name" value="TRANSCRIPTION FACTOR DOMAIN-CONTAINING PROTEIN"/>
    <property type="match status" value="1"/>
</dbReference>
<reference evidence="2" key="1">
    <citation type="submission" date="2020-11" db="EMBL/GenBank/DDBJ databases">
        <authorList>
            <consortium name="DOE Joint Genome Institute"/>
            <person name="Ahrendt S."/>
            <person name="Riley R."/>
            <person name="Andreopoulos W."/>
            <person name="Labutti K."/>
            <person name="Pangilinan J."/>
            <person name="Ruiz-Duenas F.J."/>
            <person name="Barrasa J.M."/>
            <person name="Sanchez-Garcia M."/>
            <person name="Camarero S."/>
            <person name="Miyauchi S."/>
            <person name="Serrano A."/>
            <person name="Linde D."/>
            <person name="Babiker R."/>
            <person name="Drula E."/>
            <person name="Ayuso-Fernandez I."/>
            <person name="Pacheco R."/>
            <person name="Padilla G."/>
            <person name="Ferreira P."/>
            <person name="Barriuso J."/>
            <person name="Kellner H."/>
            <person name="Castanera R."/>
            <person name="Alfaro M."/>
            <person name="Ramirez L."/>
            <person name="Pisabarro A.G."/>
            <person name="Kuo A."/>
            <person name="Tritt A."/>
            <person name="Lipzen A."/>
            <person name="He G."/>
            <person name="Yan M."/>
            <person name="Ng V."/>
            <person name="Cullen D."/>
            <person name="Martin F."/>
            <person name="Rosso M.-N."/>
            <person name="Henrissat B."/>
            <person name="Hibbett D."/>
            <person name="Martinez A.T."/>
            <person name="Grigoriev I.V."/>
        </authorList>
    </citation>
    <scope>NUCLEOTIDE SEQUENCE</scope>
    <source>
        <strain evidence="2">CBS 247.69</strain>
    </source>
</reference>
<feature type="transmembrane region" description="Helical" evidence="1">
    <location>
        <begin position="44"/>
        <end position="62"/>
    </location>
</feature>
<sequence>MPVLFAHLTTRAIEVTIFACTWIAVHPNIPAADDTLLVIGFRRAGLVLCGMVVPEIIILWAMRQWYSARKIGQEHKAKGWTITHGFFLQMGGFMMCDRKNPPYPIQLDDLVTRYAKGEIDWPEITECKIRDRSKGDAFSKGVVVFQTSWFLIQCIGRGAVGLAITELELVTLAFAALNAVT</sequence>
<gene>
    <name evidence="2" type="ORF">BDZ94DRAFT_1281207</name>
</gene>